<dbReference type="EMBL" id="JASNQZ010000014">
    <property type="protein sequence ID" value="KAL0948020.1"/>
    <property type="molecule type" value="Genomic_DNA"/>
</dbReference>
<gene>
    <name evidence="3" type="ORF">HGRIS_010643</name>
</gene>
<name>A0ABR3IXB6_9AGAR</name>
<keyword evidence="4" id="KW-1185">Reference proteome</keyword>
<accession>A0ABR3IXB6</accession>
<feature type="region of interest" description="Disordered" evidence="2">
    <location>
        <begin position="455"/>
        <end position="485"/>
    </location>
</feature>
<feature type="coiled-coil region" evidence="1">
    <location>
        <begin position="123"/>
        <end position="203"/>
    </location>
</feature>
<comment type="caution">
    <text evidence="3">The sequence shown here is derived from an EMBL/GenBank/DDBJ whole genome shotgun (WGS) entry which is preliminary data.</text>
</comment>
<reference evidence="4" key="1">
    <citation type="submission" date="2024-06" db="EMBL/GenBank/DDBJ databases">
        <title>Multi-omics analyses provide insights into the biosynthesis of the anticancer antibiotic pleurotin in Hohenbuehelia grisea.</title>
        <authorList>
            <person name="Weaver J.A."/>
            <person name="Alberti F."/>
        </authorList>
    </citation>
    <scope>NUCLEOTIDE SEQUENCE [LARGE SCALE GENOMIC DNA]</scope>
    <source>
        <strain evidence="4">T-177</strain>
    </source>
</reference>
<evidence type="ECO:0000313" key="4">
    <source>
        <dbReference type="Proteomes" id="UP001556367"/>
    </source>
</evidence>
<feature type="region of interest" description="Disordered" evidence="2">
    <location>
        <begin position="598"/>
        <end position="655"/>
    </location>
</feature>
<evidence type="ECO:0000256" key="2">
    <source>
        <dbReference type="SAM" id="MobiDB-lite"/>
    </source>
</evidence>
<feature type="compositionally biased region" description="Low complexity" evidence="2">
    <location>
        <begin position="606"/>
        <end position="616"/>
    </location>
</feature>
<keyword evidence="1" id="KW-0175">Coiled coil</keyword>
<dbReference type="Proteomes" id="UP001556367">
    <property type="component" value="Unassembled WGS sequence"/>
</dbReference>
<evidence type="ECO:0000313" key="3">
    <source>
        <dbReference type="EMBL" id="KAL0948020.1"/>
    </source>
</evidence>
<feature type="region of interest" description="Disordered" evidence="2">
    <location>
        <begin position="546"/>
        <end position="578"/>
    </location>
</feature>
<sequence length="655" mass="73701">MKSCIAAFIFIMAGAGSLAMLITAHAFLLILLILGAAFTEMFHILLIIAPARFYEPANSVHRQARNRRFVRPSRIPRLVRTRSLNVSPEFWAFWRNLLRQNEIWRREEEENSVHIEAPSARFVDEYDIRMANEKTRLNRQKAEMVRIQDDLVKQKADLARQKEDFSRQKADLAGQKADLAKQKADLVKKKADLAKKKADLAKKKTDLSKWKTKLKDWHADLAAHDKSIRDNAFKDFTVRLRQQADIQAKDNDLRALQLEHDMLIHKHSKLQGKYSLLQTQHSDLSAYQETLGIAGLEVLERNEKLKAKAKQQKVDDIQRQAMVHDFVSEILVELAEARKELNVLKIIREIHWDYIQEHRKLTREVEQLRLAQEARMVEQEISSKFEDDLLQRLHEAGTKNRILGERLDGAQRVFLGQAELADNPEPGSPTMSEMSFASLHGGILEVSEVLHLDSDSGYSSAESASRETPPTSDNDKSSSVSPPAASKLPKTFAFDFEAGPLSACGAGSPSAFASNAAPGNTNRAPQTRKCILATSFRFICSQQCGESSERGENNSRLRSLKRVKMSPISESDGDEDSMSGLPTSFLFKFKADRFASGDGSPGVSGTSAAARSATRAPQTRCRSSRPAGFRFVMPSIREQNRGRSAKRVKVDYEKD</sequence>
<organism evidence="3 4">
    <name type="scientific">Hohenbuehelia grisea</name>
    <dbReference type="NCBI Taxonomy" id="104357"/>
    <lineage>
        <taxon>Eukaryota</taxon>
        <taxon>Fungi</taxon>
        <taxon>Dikarya</taxon>
        <taxon>Basidiomycota</taxon>
        <taxon>Agaricomycotina</taxon>
        <taxon>Agaricomycetes</taxon>
        <taxon>Agaricomycetidae</taxon>
        <taxon>Agaricales</taxon>
        <taxon>Pleurotineae</taxon>
        <taxon>Pleurotaceae</taxon>
        <taxon>Hohenbuehelia</taxon>
    </lineage>
</organism>
<protein>
    <submittedName>
        <fullName evidence="3">Uncharacterized protein</fullName>
    </submittedName>
</protein>
<proteinExistence type="predicted"/>
<evidence type="ECO:0000256" key="1">
    <source>
        <dbReference type="SAM" id="Coils"/>
    </source>
</evidence>